<dbReference type="PIRSF" id="PIRSF001359">
    <property type="entry name" value="F_bP_aldolase_II"/>
    <property type="match status" value="1"/>
</dbReference>
<proteinExistence type="predicted"/>
<dbReference type="PANTHER" id="PTHR30304">
    <property type="entry name" value="D-TAGATOSE-1,6-BISPHOSPHATE ALDOLASE"/>
    <property type="match status" value="1"/>
</dbReference>
<keyword evidence="4" id="KW-1185">Reference proteome</keyword>
<reference evidence="4" key="1">
    <citation type="journal article" date="2019" name="Int. J. Syst. Evol. Microbiol.">
        <title>The Global Catalogue of Microorganisms (GCM) 10K type strain sequencing project: providing services to taxonomists for standard genome sequencing and annotation.</title>
        <authorList>
            <consortium name="The Broad Institute Genomics Platform"/>
            <consortium name="The Broad Institute Genome Sequencing Center for Infectious Disease"/>
            <person name="Wu L."/>
            <person name="Ma J."/>
        </authorList>
    </citation>
    <scope>NUCLEOTIDE SEQUENCE [LARGE SCALE GENOMIC DNA]</scope>
    <source>
        <strain evidence="4">NBRC 109019</strain>
    </source>
</reference>
<dbReference type="EMBL" id="AP027734">
    <property type="protein sequence ID" value="BDZ54458.1"/>
    <property type="molecule type" value="Genomic_DNA"/>
</dbReference>
<feature type="region of interest" description="Disordered" evidence="2">
    <location>
        <begin position="277"/>
        <end position="298"/>
    </location>
</feature>
<evidence type="ECO:0000256" key="1">
    <source>
        <dbReference type="ARBA" id="ARBA00001947"/>
    </source>
</evidence>
<gene>
    <name evidence="3" type="primary">fbaA_1</name>
    <name evidence="3" type="ORF">GCM10025870_15310</name>
</gene>
<dbReference type="InterPro" id="IPR000771">
    <property type="entry name" value="FBA_II"/>
</dbReference>
<evidence type="ECO:0000313" key="3">
    <source>
        <dbReference type="EMBL" id="BDZ54458.1"/>
    </source>
</evidence>
<comment type="cofactor">
    <cofactor evidence="1">
        <name>Zn(2+)</name>
        <dbReference type="ChEBI" id="CHEBI:29105"/>
    </cofactor>
</comment>
<name>A0ABM8H102_9MICO</name>
<dbReference type="SUPFAM" id="SSF51569">
    <property type="entry name" value="Aldolase"/>
    <property type="match status" value="1"/>
</dbReference>
<sequence length="298" mass="30369">MLTSTAHLVGGLGASLPAIAAFNVITLEFAQGIVAGAERAGAPVLLSISHNAVRFHGGLGAIAAGCLAVAESAAVPVALHLDHCEDEELVLEAADVGFASAMFDASRLPYSENVAATARVAGLGRERGLWMEAELGEIGGKDGAHAPGVRTDPGEAAAFVASTGVDGLAVAVGTSHAMTTRTARPDEELIARLASTLEVPLVLHGSSGVDDEGLRGAVAAGIRKVNVGTQLSAAYSGALAESIGARPDPRPSLAAARDAIADAVEHLVRVISFPARTERPESEEHHVRNSVRTLDPRG</sequence>
<evidence type="ECO:0000256" key="2">
    <source>
        <dbReference type="SAM" id="MobiDB-lite"/>
    </source>
</evidence>
<dbReference type="Proteomes" id="UP001321477">
    <property type="component" value="Chromosome"/>
</dbReference>
<dbReference type="Gene3D" id="3.20.20.70">
    <property type="entry name" value="Aldolase class I"/>
    <property type="match status" value="1"/>
</dbReference>
<protein>
    <submittedName>
        <fullName evidence="3">Fructose-bisphosphate aldolase</fullName>
    </submittedName>
</protein>
<dbReference type="RefSeq" id="WP_234660651.1">
    <property type="nucleotide sequence ID" value="NZ_AP027734.1"/>
</dbReference>
<evidence type="ECO:0000313" key="4">
    <source>
        <dbReference type="Proteomes" id="UP001321477"/>
    </source>
</evidence>
<dbReference type="Pfam" id="PF01116">
    <property type="entry name" value="F_bP_aldolase"/>
    <property type="match status" value="1"/>
</dbReference>
<feature type="compositionally biased region" description="Basic and acidic residues" evidence="2">
    <location>
        <begin position="277"/>
        <end position="287"/>
    </location>
</feature>
<accession>A0ABM8H102</accession>
<dbReference type="InterPro" id="IPR050246">
    <property type="entry name" value="Class_II_FBP_aldolase"/>
</dbReference>
<dbReference type="PANTHER" id="PTHR30304:SF0">
    <property type="entry name" value="D-TAGATOSE-1,6-BISPHOSPHATE ALDOLASE SUBUNIT GATY-RELATED"/>
    <property type="match status" value="1"/>
</dbReference>
<dbReference type="InterPro" id="IPR013785">
    <property type="entry name" value="Aldolase_TIM"/>
</dbReference>
<organism evidence="3 4">
    <name type="scientific">Agromyces marinus</name>
    <dbReference type="NCBI Taxonomy" id="1389020"/>
    <lineage>
        <taxon>Bacteria</taxon>
        <taxon>Bacillati</taxon>
        <taxon>Actinomycetota</taxon>
        <taxon>Actinomycetes</taxon>
        <taxon>Micrococcales</taxon>
        <taxon>Microbacteriaceae</taxon>
        <taxon>Agromyces</taxon>
    </lineage>
</organism>